<proteinExistence type="predicted"/>
<gene>
    <name evidence="1" type="ORF">WB403_46810</name>
</gene>
<reference evidence="1 2" key="1">
    <citation type="submission" date="2024-03" db="EMBL/GenBank/DDBJ databases">
        <title>First Report of Pectobacterium brasiliscabiei causing potato scab in china.</title>
        <authorList>
            <person name="Handique U."/>
        </authorList>
    </citation>
    <scope>NUCLEOTIDE SEQUENCE [LARGE SCALE GENOMIC DNA]</scope>
    <source>
        <strain evidence="1 2">ZRIMU1503</strain>
    </source>
</reference>
<keyword evidence="2" id="KW-1185">Reference proteome</keyword>
<accession>A0ABU8GTW0</accession>
<dbReference type="RefSeq" id="WP_336543368.1">
    <property type="nucleotide sequence ID" value="NZ_JBBAYL010000042.1"/>
</dbReference>
<dbReference type="EMBL" id="JBBAYM010000059">
    <property type="protein sequence ID" value="MEI5616633.1"/>
    <property type="molecule type" value="Genomic_DNA"/>
</dbReference>
<dbReference type="Proteomes" id="UP001365781">
    <property type="component" value="Unassembled WGS sequence"/>
</dbReference>
<sequence length="61" mass="6864">MFDDTPEPLPDSPHQRMLDFLADSDAATAHVVPDASWEAMINRAYRAVENEDALHLIGQDR</sequence>
<evidence type="ECO:0000313" key="2">
    <source>
        <dbReference type="Proteomes" id="UP001365781"/>
    </source>
</evidence>
<evidence type="ECO:0000313" key="1">
    <source>
        <dbReference type="EMBL" id="MEI5616633.1"/>
    </source>
</evidence>
<name>A0ABU8GTW0_9ACTN</name>
<protein>
    <submittedName>
        <fullName evidence="1">Uncharacterized protein</fullName>
    </submittedName>
</protein>
<organism evidence="1 2">
    <name type="scientific">Streptomyces brasiliscabiei</name>
    <dbReference type="NCBI Taxonomy" id="2736302"/>
    <lineage>
        <taxon>Bacteria</taxon>
        <taxon>Bacillati</taxon>
        <taxon>Actinomycetota</taxon>
        <taxon>Actinomycetes</taxon>
        <taxon>Kitasatosporales</taxon>
        <taxon>Streptomycetaceae</taxon>
        <taxon>Streptomyces</taxon>
    </lineage>
</organism>
<comment type="caution">
    <text evidence="1">The sequence shown here is derived from an EMBL/GenBank/DDBJ whole genome shotgun (WGS) entry which is preliminary data.</text>
</comment>